<dbReference type="InterPro" id="IPR012945">
    <property type="entry name" value="Tubulin-bd_cofactor_C_dom"/>
</dbReference>
<dbReference type="InterPro" id="IPR027684">
    <property type="entry name" value="TBCC"/>
</dbReference>
<dbReference type="InterPro" id="IPR016098">
    <property type="entry name" value="CAP/MinC_C"/>
</dbReference>
<dbReference type="Pfam" id="PF07986">
    <property type="entry name" value="TBCC"/>
    <property type="match status" value="1"/>
</dbReference>
<dbReference type="Gene3D" id="2.160.20.70">
    <property type="match status" value="1"/>
</dbReference>
<dbReference type="OrthoDB" id="194775at2759"/>
<comment type="similarity">
    <text evidence="1">Belongs to the TBCC family.</text>
</comment>
<dbReference type="InterPro" id="IPR006599">
    <property type="entry name" value="CARP_motif"/>
</dbReference>
<feature type="domain" description="C-CAP/cofactor C-like" evidence="3">
    <location>
        <begin position="126"/>
        <end position="272"/>
    </location>
</feature>
<dbReference type="InterPro" id="IPR017901">
    <property type="entry name" value="C-CAP_CF_C-like"/>
</dbReference>
<dbReference type="GO" id="GO:0007021">
    <property type="term" value="P:tubulin complex assembly"/>
    <property type="evidence" value="ECO:0007669"/>
    <property type="project" value="TreeGrafter"/>
</dbReference>
<evidence type="ECO:0000313" key="4">
    <source>
        <dbReference type="EMBL" id="GIQ80972.1"/>
    </source>
</evidence>
<dbReference type="SMART" id="SM00673">
    <property type="entry name" value="CARP"/>
    <property type="match status" value="2"/>
</dbReference>
<evidence type="ECO:0000256" key="1">
    <source>
        <dbReference type="ARBA" id="ARBA00008848"/>
    </source>
</evidence>
<dbReference type="GO" id="GO:0007023">
    <property type="term" value="P:post-chaperonin tubulin folding pathway"/>
    <property type="evidence" value="ECO:0007669"/>
    <property type="project" value="InterPro"/>
</dbReference>
<dbReference type="PROSITE" id="PS51329">
    <property type="entry name" value="C_CAP_COFACTOR_C"/>
    <property type="match status" value="1"/>
</dbReference>
<dbReference type="PANTHER" id="PTHR15139">
    <property type="entry name" value="TUBULIN FOLDING COFACTOR C"/>
    <property type="match status" value="1"/>
</dbReference>
<dbReference type="Proteomes" id="UP000265618">
    <property type="component" value="Unassembled WGS sequence"/>
</dbReference>
<accession>A0A9K3CQK4</accession>
<keyword evidence="5" id="KW-1185">Reference proteome</keyword>
<sequence>MAEAVDSVAALRQHHSSVVEHINSLYRVYYARGVDPAEKKAQVTAGLTEGVTLLKAFEASLFESSSAPAYERRVGHNLLKELQLLLATAQRELNPRPPFSFSSRKLLAVIKEQRPELKEKDTLDAERVDETCLMRGGKGERRVAGGDGEGEGGDYSIMDMDRCTVIVKSMANSVFINDCTKSVFILGPSTGSIHISRCTDCLFVLFCHQLRIHETHSTAFAVCTGSNPIIENSTGLTFHPCTVSEAEGVLGGMLTETEGGAPAWAELVEAKGLRLSEDKAMGVLDFTCFRDHSGAWEAVRDGMPLEERVRQWGPQRYGPVGGLGELEE</sequence>
<protein>
    <submittedName>
        <fullName evidence="4">Tubulin-specific chaperone C</fullName>
    </submittedName>
</protein>
<name>A0A9K3CQK4_9EUKA</name>
<keyword evidence="2" id="KW-0143">Chaperone</keyword>
<dbReference type="EMBL" id="BDIP01000281">
    <property type="protein sequence ID" value="GIQ80972.1"/>
    <property type="molecule type" value="Genomic_DNA"/>
</dbReference>
<comment type="caution">
    <text evidence="4">The sequence shown here is derived from an EMBL/GenBank/DDBJ whole genome shotgun (WGS) entry which is preliminary data.</text>
</comment>
<reference evidence="4 5" key="1">
    <citation type="journal article" date="2018" name="PLoS ONE">
        <title>The draft genome of Kipferlia bialata reveals reductive genome evolution in fornicate parasites.</title>
        <authorList>
            <person name="Tanifuji G."/>
            <person name="Takabayashi S."/>
            <person name="Kume K."/>
            <person name="Takagi M."/>
            <person name="Nakayama T."/>
            <person name="Kamikawa R."/>
            <person name="Inagaki Y."/>
            <person name="Hashimoto T."/>
        </authorList>
    </citation>
    <scope>NUCLEOTIDE SEQUENCE [LARGE SCALE GENOMIC DNA]</scope>
    <source>
        <strain evidence="4">NY0173</strain>
    </source>
</reference>
<dbReference type="AlphaFoldDB" id="A0A9K3CQK4"/>
<gene>
    <name evidence="4" type="ORF">KIPB_001858</name>
</gene>
<evidence type="ECO:0000256" key="2">
    <source>
        <dbReference type="ARBA" id="ARBA00023186"/>
    </source>
</evidence>
<evidence type="ECO:0000259" key="3">
    <source>
        <dbReference type="PROSITE" id="PS51329"/>
    </source>
</evidence>
<dbReference type="PANTHER" id="PTHR15139:SF0">
    <property type="entry name" value="TUBULIN-SPECIFIC CHAPERONE C"/>
    <property type="match status" value="1"/>
</dbReference>
<proteinExistence type="inferred from homology"/>
<organism evidence="4 5">
    <name type="scientific">Kipferlia bialata</name>
    <dbReference type="NCBI Taxonomy" id="797122"/>
    <lineage>
        <taxon>Eukaryota</taxon>
        <taxon>Metamonada</taxon>
        <taxon>Carpediemonas-like organisms</taxon>
        <taxon>Kipferlia</taxon>
    </lineage>
</organism>
<dbReference type="GO" id="GO:0005737">
    <property type="term" value="C:cytoplasm"/>
    <property type="evidence" value="ECO:0007669"/>
    <property type="project" value="TreeGrafter"/>
</dbReference>
<evidence type="ECO:0000313" key="5">
    <source>
        <dbReference type="Proteomes" id="UP000265618"/>
    </source>
</evidence>